<accession>A0AAV5QDV4</accession>
<dbReference type="InterPro" id="IPR002328">
    <property type="entry name" value="ADH_Zn_CS"/>
</dbReference>
<dbReference type="GeneID" id="90070883"/>
<keyword evidence="10" id="KW-1185">Reference proteome</keyword>
<feature type="domain" description="Alcohol dehydrogenase-like N-terminal" evidence="8">
    <location>
        <begin position="26"/>
        <end position="164"/>
    </location>
</feature>
<comment type="similarity">
    <text evidence="2 6">Belongs to the zinc-containing alcohol dehydrogenase family.</text>
</comment>
<dbReference type="Proteomes" id="UP001360560">
    <property type="component" value="Unassembled WGS sequence"/>
</dbReference>
<dbReference type="InterPro" id="IPR011032">
    <property type="entry name" value="GroES-like_sf"/>
</dbReference>
<dbReference type="PANTHER" id="PTHR43161">
    <property type="entry name" value="SORBITOL DEHYDROGENASE"/>
    <property type="match status" value="1"/>
</dbReference>
<sequence length="381" mass="40995">MKGLLFYDKNDIKFSNDVKEPKIKVPDELIIDIAYCGICGSDLHEYLDGPIFFKKASTGGDELSNEKLPLCLGHEFSGTVREIGAGVTTLKPGDHVVVEAGATCADRRRFPSNNPRINTATCDACIAGRPNVCHYLNFCGLGFSDGGLSERVVTSEKHAIPIPKSIPMDIAALIEPLSVAWHAVRLSGLREGDSAVVLGSGPIGLATVLALQGHKAGKIVVSEPAEVRRLQAANFGVETFNPFEYKSLQEGIDALKATAGTGGFQYSFDASGVQASLDTSIGVLAAGGKATNIAIWPDVNKNFKPMSVTLEEKSYCGSMCYTRLDFEQVIEAIHTGNIDMKNIAQLITGKVKLEDAVEKGFKELINNKDHNIKILITPRDI</sequence>
<evidence type="ECO:0000256" key="3">
    <source>
        <dbReference type="ARBA" id="ARBA00022723"/>
    </source>
</evidence>
<dbReference type="Pfam" id="PF08240">
    <property type="entry name" value="ADH_N"/>
    <property type="match status" value="1"/>
</dbReference>
<dbReference type="RefSeq" id="XP_064849904.1">
    <property type="nucleotide sequence ID" value="XM_064993832.1"/>
</dbReference>
<evidence type="ECO:0000256" key="5">
    <source>
        <dbReference type="ARBA" id="ARBA00023002"/>
    </source>
</evidence>
<protein>
    <submittedName>
        <fullName evidence="9">(R,R)-butanediol dehydrogenase</fullName>
    </submittedName>
</protein>
<proteinExistence type="inferred from homology"/>
<comment type="cofactor">
    <cofactor evidence="1 6">
        <name>Zn(2+)</name>
        <dbReference type="ChEBI" id="CHEBI:29105"/>
    </cofactor>
</comment>
<evidence type="ECO:0000313" key="10">
    <source>
        <dbReference type="Proteomes" id="UP001360560"/>
    </source>
</evidence>
<dbReference type="GO" id="GO:0005737">
    <property type="term" value="C:cytoplasm"/>
    <property type="evidence" value="ECO:0007669"/>
    <property type="project" value="TreeGrafter"/>
</dbReference>
<evidence type="ECO:0000256" key="2">
    <source>
        <dbReference type="ARBA" id="ARBA00008072"/>
    </source>
</evidence>
<reference evidence="9 10" key="1">
    <citation type="journal article" date="2023" name="Elife">
        <title>Identification of key yeast species and microbe-microbe interactions impacting larval growth of Drosophila in the wild.</title>
        <authorList>
            <person name="Mure A."/>
            <person name="Sugiura Y."/>
            <person name="Maeda R."/>
            <person name="Honda K."/>
            <person name="Sakurai N."/>
            <person name="Takahashi Y."/>
            <person name="Watada M."/>
            <person name="Katoh T."/>
            <person name="Gotoh A."/>
            <person name="Gotoh Y."/>
            <person name="Taniguchi I."/>
            <person name="Nakamura K."/>
            <person name="Hayashi T."/>
            <person name="Katayama T."/>
            <person name="Uemura T."/>
            <person name="Hattori Y."/>
        </authorList>
    </citation>
    <scope>NUCLEOTIDE SEQUENCE [LARGE SCALE GENOMIC DNA]</scope>
    <source>
        <strain evidence="9 10">SC-9</strain>
    </source>
</reference>
<dbReference type="SUPFAM" id="SSF50129">
    <property type="entry name" value="GroES-like"/>
    <property type="match status" value="1"/>
</dbReference>
<evidence type="ECO:0000259" key="7">
    <source>
        <dbReference type="Pfam" id="PF00107"/>
    </source>
</evidence>
<dbReference type="InterPro" id="IPR036291">
    <property type="entry name" value="NAD(P)-bd_dom_sf"/>
</dbReference>
<keyword evidence="5" id="KW-0560">Oxidoreductase</keyword>
<dbReference type="GO" id="GO:0000721">
    <property type="term" value="F:(R,R)-butanediol dehydrogenase activity"/>
    <property type="evidence" value="ECO:0007669"/>
    <property type="project" value="TreeGrafter"/>
</dbReference>
<dbReference type="GO" id="GO:0008270">
    <property type="term" value="F:zinc ion binding"/>
    <property type="evidence" value="ECO:0007669"/>
    <property type="project" value="InterPro"/>
</dbReference>
<dbReference type="Pfam" id="PF00107">
    <property type="entry name" value="ADH_zinc_N"/>
    <property type="match status" value="1"/>
</dbReference>
<evidence type="ECO:0000259" key="8">
    <source>
        <dbReference type="Pfam" id="PF08240"/>
    </source>
</evidence>
<evidence type="ECO:0000313" key="9">
    <source>
        <dbReference type="EMBL" id="GMM32904.1"/>
    </source>
</evidence>
<dbReference type="EMBL" id="BTFZ01000001">
    <property type="protein sequence ID" value="GMM32904.1"/>
    <property type="molecule type" value="Genomic_DNA"/>
</dbReference>
<dbReference type="Gene3D" id="3.90.180.10">
    <property type="entry name" value="Medium-chain alcohol dehydrogenases, catalytic domain"/>
    <property type="match status" value="1"/>
</dbReference>
<dbReference type="SUPFAM" id="SSF51735">
    <property type="entry name" value="NAD(P)-binding Rossmann-fold domains"/>
    <property type="match status" value="1"/>
</dbReference>
<evidence type="ECO:0000256" key="1">
    <source>
        <dbReference type="ARBA" id="ARBA00001947"/>
    </source>
</evidence>
<dbReference type="GO" id="GO:0034079">
    <property type="term" value="P:butanediol biosynthetic process"/>
    <property type="evidence" value="ECO:0007669"/>
    <property type="project" value="TreeGrafter"/>
</dbReference>
<keyword evidence="4 6" id="KW-0862">Zinc</keyword>
<dbReference type="CDD" id="cd08233">
    <property type="entry name" value="butanediol_DH_like"/>
    <property type="match status" value="1"/>
</dbReference>
<dbReference type="InterPro" id="IPR013149">
    <property type="entry name" value="ADH-like_C"/>
</dbReference>
<comment type="caution">
    <text evidence="9">The sequence shown here is derived from an EMBL/GenBank/DDBJ whole genome shotgun (WGS) entry which is preliminary data.</text>
</comment>
<name>A0AAV5QDV4_9ASCO</name>
<feature type="domain" description="Alcohol dehydrogenase-like C-terminal" evidence="7">
    <location>
        <begin position="202"/>
        <end position="333"/>
    </location>
</feature>
<organism evidence="9 10">
    <name type="scientific">Saccharomycopsis crataegensis</name>
    <dbReference type="NCBI Taxonomy" id="43959"/>
    <lineage>
        <taxon>Eukaryota</taxon>
        <taxon>Fungi</taxon>
        <taxon>Dikarya</taxon>
        <taxon>Ascomycota</taxon>
        <taxon>Saccharomycotina</taxon>
        <taxon>Saccharomycetes</taxon>
        <taxon>Saccharomycopsidaceae</taxon>
        <taxon>Saccharomycopsis</taxon>
    </lineage>
</organism>
<dbReference type="Gene3D" id="3.40.50.720">
    <property type="entry name" value="NAD(P)-binding Rossmann-like Domain"/>
    <property type="match status" value="1"/>
</dbReference>
<dbReference type="InterPro" id="IPR013154">
    <property type="entry name" value="ADH-like_N"/>
</dbReference>
<dbReference type="PROSITE" id="PS00059">
    <property type="entry name" value="ADH_ZINC"/>
    <property type="match status" value="1"/>
</dbReference>
<keyword evidence="3 6" id="KW-0479">Metal-binding</keyword>
<evidence type="ECO:0000256" key="4">
    <source>
        <dbReference type="ARBA" id="ARBA00022833"/>
    </source>
</evidence>
<dbReference type="AlphaFoldDB" id="A0AAV5QDV4"/>
<evidence type="ECO:0000256" key="6">
    <source>
        <dbReference type="RuleBase" id="RU361277"/>
    </source>
</evidence>
<gene>
    <name evidence="9" type="ORF">DASC09_002290</name>
</gene>
<dbReference type="PANTHER" id="PTHR43161:SF23">
    <property type="entry name" value="(R,R)-BUTANEDIOL DEHYDROGENASE-RELATED"/>
    <property type="match status" value="1"/>
</dbReference>